<reference evidence="5" key="1">
    <citation type="submission" date="2022-03" db="EMBL/GenBank/DDBJ databases">
        <authorList>
            <person name="Vrbovska V."/>
            <person name="Kovarovic V."/>
            <person name="Botka T."/>
            <person name="Pantucek R."/>
        </authorList>
    </citation>
    <scope>NUCLEOTIDE SEQUENCE</scope>
    <source>
        <strain evidence="5">CCM 2609</strain>
    </source>
</reference>
<keyword evidence="5" id="KW-0540">Nuclease</keyword>
<dbReference type="PANTHER" id="PTHR30408">
    <property type="entry name" value="TYPE-1 RESTRICTION ENZYME ECOKI SPECIFICITY PROTEIN"/>
    <property type="match status" value="1"/>
</dbReference>
<keyword evidence="5" id="KW-0378">Hydrolase</keyword>
<dbReference type="Proteomes" id="UP000830343">
    <property type="component" value="Chromosome"/>
</dbReference>
<dbReference type="SUPFAM" id="SSF116734">
    <property type="entry name" value="DNA methylase specificity domain"/>
    <property type="match status" value="1"/>
</dbReference>
<dbReference type="PANTHER" id="PTHR30408:SF12">
    <property type="entry name" value="TYPE I RESTRICTION ENZYME MJAVIII SPECIFICITY SUBUNIT"/>
    <property type="match status" value="1"/>
</dbReference>
<dbReference type="Gene3D" id="3.90.220.20">
    <property type="entry name" value="DNA methylase specificity domains"/>
    <property type="match status" value="1"/>
</dbReference>
<comment type="similarity">
    <text evidence="1">Belongs to the type-I restriction system S methylase family.</text>
</comment>
<evidence type="ECO:0000256" key="2">
    <source>
        <dbReference type="ARBA" id="ARBA00022747"/>
    </source>
</evidence>
<reference evidence="5" key="2">
    <citation type="submission" date="2022-04" db="EMBL/GenBank/DDBJ databases">
        <title>Antimicrobial genetic elements in methicillin-resistant Macrococcus armenti.</title>
        <authorList>
            <person name="Keller J.E."/>
            <person name="Schwendener S."/>
            <person name="Pantucek R."/>
            <person name="Perreten V."/>
        </authorList>
    </citation>
    <scope>NUCLEOTIDE SEQUENCE</scope>
    <source>
        <strain evidence="5">CCM 2609</strain>
    </source>
</reference>
<dbReference type="EMBL" id="CP094348">
    <property type="protein sequence ID" value="UOB21628.1"/>
    <property type="molecule type" value="Genomic_DNA"/>
</dbReference>
<dbReference type="Pfam" id="PF01420">
    <property type="entry name" value="Methylase_S"/>
    <property type="match status" value="1"/>
</dbReference>
<evidence type="ECO:0000256" key="3">
    <source>
        <dbReference type="ARBA" id="ARBA00023125"/>
    </source>
</evidence>
<keyword evidence="3" id="KW-0238">DNA-binding</keyword>
<dbReference type="InterPro" id="IPR044946">
    <property type="entry name" value="Restrct_endonuc_typeI_TRD_sf"/>
</dbReference>
<dbReference type="RefSeq" id="WP_243367371.1">
    <property type="nucleotide sequence ID" value="NZ_CP094348.1"/>
</dbReference>
<name>A0ABY3ZXP1_9STAP</name>
<organism evidence="5 6">
    <name type="scientific">Macrococcus armenti</name>
    <dbReference type="NCBI Taxonomy" id="2875764"/>
    <lineage>
        <taxon>Bacteria</taxon>
        <taxon>Bacillati</taxon>
        <taxon>Bacillota</taxon>
        <taxon>Bacilli</taxon>
        <taxon>Bacillales</taxon>
        <taxon>Staphylococcaceae</taxon>
        <taxon>Macrococcus</taxon>
    </lineage>
</organism>
<evidence type="ECO:0000256" key="1">
    <source>
        <dbReference type="ARBA" id="ARBA00010923"/>
    </source>
</evidence>
<dbReference type="EC" id="3.1.21.-" evidence="5"/>
<feature type="domain" description="Type I restriction modification DNA specificity" evidence="4">
    <location>
        <begin position="47"/>
        <end position="128"/>
    </location>
</feature>
<dbReference type="GO" id="GO:0016787">
    <property type="term" value="F:hydrolase activity"/>
    <property type="evidence" value="ECO:0007669"/>
    <property type="project" value="UniProtKB-KW"/>
</dbReference>
<evidence type="ECO:0000313" key="5">
    <source>
        <dbReference type="EMBL" id="UOB21628.1"/>
    </source>
</evidence>
<accession>A0ABY3ZXP1</accession>
<keyword evidence="5" id="KW-0255">Endonuclease</keyword>
<protein>
    <submittedName>
        <fullName evidence="5">Restriction endonuclease subunit S</fullName>
        <ecNumber evidence="5">3.1.21.-</ecNumber>
    </submittedName>
</protein>
<gene>
    <name evidence="5" type="ORF">MRZ06_09445</name>
</gene>
<evidence type="ECO:0000313" key="6">
    <source>
        <dbReference type="Proteomes" id="UP000830343"/>
    </source>
</evidence>
<sequence>MNEEEWTPSRKHLLKNGDLVFADAAEDNTVGKAVEISGAEFIKSVSGLHTIVARPIQKFAPTFLGHCINAQSYQKQLESAMQGIKVLSISKSNIKKTTITLPDSYDEQIKIAKLFNTIDHTITLHQRESKLNFEEVII</sequence>
<proteinExistence type="inferred from homology"/>
<dbReference type="GO" id="GO:0004519">
    <property type="term" value="F:endonuclease activity"/>
    <property type="evidence" value="ECO:0007669"/>
    <property type="project" value="UniProtKB-KW"/>
</dbReference>
<evidence type="ECO:0000259" key="4">
    <source>
        <dbReference type="Pfam" id="PF01420"/>
    </source>
</evidence>
<keyword evidence="6" id="KW-1185">Reference proteome</keyword>
<dbReference type="InterPro" id="IPR000055">
    <property type="entry name" value="Restrct_endonuc_typeI_TRD"/>
</dbReference>
<dbReference type="InterPro" id="IPR052021">
    <property type="entry name" value="Type-I_RS_S_subunit"/>
</dbReference>
<keyword evidence="2" id="KW-0680">Restriction system</keyword>